<dbReference type="PANTHER" id="PTHR38123">
    <property type="entry name" value="CELL WALL SERINE-THREONINE-RICH GALACTOMANNOPROTEIN MP1 (AFU_ORTHOLOGUE AFUA_4G03240)"/>
    <property type="match status" value="1"/>
</dbReference>
<organism evidence="2 3">
    <name type="scientific">Claviceps pusilla</name>
    <dbReference type="NCBI Taxonomy" id="123648"/>
    <lineage>
        <taxon>Eukaryota</taxon>
        <taxon>Fungi</taxon>
        <taxon>Dikarya</taxon>
        <taxon>Ascomycota</taxon>
        <taxon>Pezizomycotina</taxon>
        <taxon>Sordariomycetes</taxon>
        <taxon>Hypocreomycetidae</taxon>
        <taxon>Hypocreales</taxon>
        <taxon>Clavicipitaceae</taxon>
        <taxon>Claviceps</taxon>
    </lineage>
</organism>
<dbReference type="GO" id="GO:0005576">
    <property type="term" value="C:extracellular region"/>
    <property type="evidence" value="ECO:0007669"/>
    <property type="project" value="TreeGrafter"/>
</dbReference>
<dbReference type="AlphaFoldDB" id="A0A9P7N9B6"/>
<dbReference type="PANTHER" id="PTHR38123:SF1">
    <property type="entry name" value="HYDROPHOBIC SURFACE BINDING PROTEIN"/>
    <property type="match status" value="1"/>
</dbReference>
<comment type="caution">
    <text evidence="2">The sequence shown here is derived from an EMBL/GenBank/DDBJ whole genome shotgun (WGS) entry which is preliminary data.</text>
</comment>
<reference evidence="2" key="1">
    <citation type="journal article" date="2020" name="bioRxiv">
        <title>Whole genome comparisons of ergot fungi reveals the divergence and evolution of species within the genus Claviceps are the result of varying mechanisms driving genome evolution and host range expansion.</title>
        <authorList>
            <person name="Wyka S.A."/>
            <person name="Mondo S.J."/>
            <person name="Liu M."/>
            <person name="Dettman J."/>
            <person name="Nalam V."/>
            <person name="Broders K.D."/>
        </authorList>
    </citation>
    <scope>NUCLEOTIDE SEQUENCE</scope>
    <source>
        <strain evidence="2">CCC 602</strain>
    </source>
</reference>
<evidence type="ECO:0000313" key="3">
    <source>
        <dbReference type="Proteomes" id="UP000748025"/>
    </source>
</evidence>
<dbReference type="EMBL" id="SRPW01001221">
    <property type="protein sequence ID" value="KAG6004510.1"/>
    <property type="molecule type" value="Genomic_DNA"/>
</dbReference>
<sequence length="175" mass="18428">MLFVKSLLVLAATVNAGLLGFGKTNPSDVDVKTLDQDVLGMISALQSYNGGGLAKTAPIKAAVAKYGTDVNLVTEHLKADAGINLDVTADLVGLLTSTFIPDLKQFFSLLEAKKAIFVADGLVSQVKAGLERIKSETDTLSQTLLSKVPKVKIPQVKNVLNDYNASISAAIALWA</sequence>
<dbReference type="Gene3D" id="1.20.1280.140">
    <property type="match status" value="1"/>
</dbReference>
<dbReference type="InterPro" id="IPR021054">
    <property type="entry name" value="Cell_wall_mannoprotein_1"/>
</dbReference>
<dbReference type="OrthoDB" id="3485059at2759"/>
<feature type="chain" id="PRO_5040248834" description="Antigenic cell wall galactomannoprotein" evidence="1">
    <location>
        <begin position="17"/>
        <end position="175"/>
    </location>
</feature>
<evidence type="ECO:0008006" key="4">
    <source>
        <dbReference type="Google" id="ProtNLM"/>
    </source>
</evidence>
<accession>A0A9P7N9B6</accession>
<dbReference type="Proteomes" id="UP000748025">
    <property type="component" value="Unassembled WGS sequence"/>
</dbReference>
<gene>
    <name evidence="2" type="ORF">E4U43_000725</name>
</gene>
<feature type="signal peptide" evidence="1">
    <location>
        <begin position="1"/>
        <end position="16"/>
    </location>
</feature>
<evidence type="ECO:0000256" key="1">
    <source>
        <dbReference type="SAM" id="SignalP"/>
    </source>
</evidence>
<evidence type="ECO:0000313" key="2">
    <source>
        <dbReference type="EMBL" id="KAG6004510.1"/>
    </source>
</evidence>
<keyword evidence="3" id="KW-1185">Reference proteome</keyword>
<dbReference type="Pfam" id="PF12296">
    <property type="entry name" value="HsbA"/>
    <property type="match status" value="1"/>
</dbReference>
<name>A0A9P7N9B6_9HYPO</name>
<keyword evidence="1" id="KW-0732">Signal</keyword>
<proteinExistence type="predicted"/>
<protein>
    <recommendedName>
        <fullName evidence="4">Antigenic cell wall galactomannoprotein</fullName>
    </recommendedName>
</protein>